<proteinExistence type="predicted"/>
<keyword evidence="1" id="KW-0472">Membrane</keyword>
<feature type="transmembrane region" description="Helical" evidence="1">
    <location>
        <begin position="42"/>
        <end position="61"/>
    </location>
</feature>
<dbReference type="eggNOG" id="COG2200">
    <property type="taxonomic scope" value="Bacteria"/>
</dbReference>
<feature type="transmembrane region" description="Helical" evidence="1">
    <location>
        <begin position="137"/>
        <end position="162"/>
    </location>
</feature>
<dbReference type="EMBL" id="BA000026">
    <property type="protein sequence ID" value="BAC44076.1"/>
    <property type="molecule type" value="Genomic_DNA"/>
</dbReference>
<keyword evidence="3" id="KW-1185">Reference proteome</keyword>
<dbReference type="AlphaFoldDB" id="Q8EWC0"/>
<keyword evidence="1" id="KW-1133">Transmembrane helix</keyword>
<keyword evidence="1" id="KW-0812">Transmembrane</keyword>
<dbReference type="KEGG" id="mpe:MYPE2840"/>
<evidence type="ECO:0000313" key="3">
    <source>
        <dbReference type="Proteomes" id="UP000002522"/>
    </source>
</evidence>
<accession>Q8EWC0</accession>
<evidence type="ECO:0000256" key="1">
    <source>
        <dbReference type="SAM" id="Phobius"/>
    </source>
</evidence>
<gene>
    <name evidence="2" type="ordered locus">MYPE2840</name>
</gene>
<evidence type="ECO:0000313" key="2">
    <source>
        <dbReference type="EMBL" id="BAC44076.1"/>
    </source>
</evidence>
<reference evidence="2 3" key="1">
    <citation type="journal article" date="2002" name="Nucleic Acids Res.">
        <title>The complete genomic sequence of Mycoplasma penetrans, an intracellular bacterial pathogen in humans.</title>
        <authorList>
            <person name="Sasaki Y."/>
            <person name="Ishikawa J."/>
            <person name="Yamashita A."/>
            <person name="Oshima K."/>
            <person name="Kenri T."/>
            <person name="Furuya K."/>
            <person name="Yoshino C."/>
            <person name="Horino A."/>
            <person name="Shiba T."/>
            <person name="Sasaki T."/>
            <person name="Hattori M."/>
        </authorList>
    </citation>
    <scope>NUCLEOTIDE SEQUENCE [LARGE SCALE GENOMIC DNA]</scope>
    <source>
        <strain evidence="2 3">HF-2</strain>
    </source>
</reference>
<protein>
    <submittedName>
        <fullName evidence="2">Uncharacterized protein</fullName>
    </submittedName>
</protein>
<name>Q8EWC0_MALP2</name>
<organism evidence="2 3">
    <name type="scientific">Malacoplasma penetrans (strain HF-2)</name>
    <name type="common">Mycoplasma penetrans</name>
    <dbReference type="NCBI Taxonomy" id="272633"/>
    <lineage>
        <taxon>Bacteria</taxon>
        <taxon>Bacillati</taxon>
        <taxon>Mycoplasmatota</taxon>
        <taxon>Mycoplasmoidales</taxon>
        <taxon>Mycoplasmoidaceae</taxon>
        <taxon>Malacoplasma</taxon>
    </lineage>
</organism>
<dbReference type="InParanoid" id="Q8EWC0"/>
<feature type="transmembrane region" description="Helical" evidence="1">
    <location>
        <begin position="12"/>
        <end position="35"/>
    </location>
</feature>
<dbReference type="Proteomes" id="UP000002522">
    <property type="component" value="Chromosome"/>
</dbReference>
<feature type="transmembrane region" description="Helical" evidence="1">
    <location>
        <begin position="67"/>
        <end position="92"/>
    </location>
</feature>
<feature type="transmembrane region" description="Helical" evidence="1">
    <location>
        <begin position="104"/>
        <end position="131"/>
    </location>
</feature>
<sequence length="594" mass="70424">MTLSAAVIPLFYYVNNIINSNFYLISMQVIVFLVVGIFVSHWIMIGTIPAFIISNILYLIYGGNETPFLSLIYLIIFYFLSYIFALISNVFLKRSELKKSKSNKIYWLFIIWPIVSLILFSIVRFTAFFIISASMTQWSVIFVNILVNWLLFLASVAVSSLIKRILDNTFTLKESIMYDNEIFVNSGYSKNAFNNHVRNNKIRTGLFITFEFKLTNDVYTENRDVLKLLIDNLKNFLKKDFNTPVEKTNKKVKKNLKKIQHMFFFKTKWNEYGFFYEINANELNLVKSYENNFLADRDRNDFFNLLEEKFKEFSSKPVIFKDKEYYFETSCFVSIYGMHSNDFEKLVEYNQKLKSHWVSKKYKNSVKVFNFKDIDDNSNKTDFKKVKENYTLDKSYININSVKAKKINSNISQYFLIPGVIWIDEQIYDFKDIYNKISSEEDQTLILRNFALRTLKLSERLVSENKKKYNHHNIVINYPILELAKRSFSVKNLVKKINSFSINKSKFIFNLDFSNLESIDDLELFIKNLRDLNNELNVSYFNINKSFGENKKIYDILSPSKIKFSPNFIFINEENEENKLIQKKFKKSPVYLIN</sequence>
<dbReference type="HOGENOM" id="CLU_459138_0_0_14"/>